<accession>A0A8B9NSW4</accession>
<evidence type="ECO:0000313" key="8">
    <source>
        <dbReference type="Proteomes" id="UP000694424"/>
    </source>
</evidence>
<reference evidence="7" key="2">
    <citation type="submission" date="2025-09" db="UniProtKB">
        <authorList>
            <consortium name="Ensembl"/>
        </authorList>
    </citation>
    <scope>IDENTIFICATION</scope>
</reference>
<dbReference type="Proteomes" id="UP000694424">
    <property type="component" value="Unplaced"/>
</dbReference>
<keyword evidence="8" id="KW-1185">Reference proteome</keyword>
<evidence type="ECO:0000256" key="6">
    <source>
        <dbReference type="SAM" id="MobiDB-lite"/>
    </source>
</evidence>
<dbReference type="Gene3D" id="4.10.91.10">
    <property type="entry name" value="Cytochrome c oxidase, subunit VIIa"/>
    <property type="match status" value="1"/>
</dbReference>
<dbReference type="GO" id="GO:0005743">
    <property type="term" value="C:mitochondrial inner membrane"/>
    <property type="evidence" value="ECO:0007669"/>
    <property type="project" value="UniProtKB-SubCell"/>
</dbReference>
<feature type="region of interest" description="Disordered" evidence="6">
    <location>
        <begin position="1"/>
        <end position="29"/>
    </location>
</feature>
<evidence type="ECO:0000313" key="7">
    <source>
        <dbReference type="Ensembl" id="ENSAOWP00000000302.1"/>
    </source>
</evidence>
<evidence type="ECO:0000256" key="3">
    <source>
        <dbReference type="ARBA" id="ARBA00022792"/>
    </source>
</evidence>
<evidence type="ECO:0000256" key="5">
    <source>
        <dbReference type="ARBA" id="ARBA00023136"/>
    </source>
</evidence>
<name>A0A8B9NSW4_APTOW</name>
<evidence type="ECO:0000256" key="4">
    <source>
        <dbReference type="ARBA" id="ARBA00023128"/>
    </source>
</evidence>
<dbReference type="GO" id="GO:0045277">
    <property type="term" value="C:respiratory chain complex IV"/>
    <property type="evidence" value="ECO:0007669"/>
    <property type="project" value="InterPro"/>
</dbReference>
<organism evidence="7 8">
    <name type="scientific">Apteryx owenii</name>
    <name type="common">Little spotted kiwi</name>
    <dbReference type="NCBI Taxonomy" id="8824"/>
    <lineage>
        <taxon>Eukaryota</taxon>
        <taxon>Metazoa</taxon>
        <taxon>Chordata</taxon>
        <taxon>Craniata</taxon>
        <taxon>Vertebrata</taxon>
        <taxon>Euteleostomi</taxon>
        <taxon>Archelosauria</taxon>
        <taxon>Archosauria</taxon>
        <taxon>Dinosauria</taxon>
        <taxon>Saurischia</taxon>
        <taxon>Theropoda</taxon>
        <taxon>Coelurosauria</taxon>
        <taxon>Aves</taxon>
        <taxon>Palaeognathae</taxon>
        <taxon>Apterygiformes</taxon>
        <taxon>Apterygidae</taxon>
        <taxon>Apteryx</taxon>
    </lineage>
</organism>
<dbReference type="SUPFAM" id="SSF81419">
    <property type="entry name" value="Mitochondrial cytochrome c oxidase subunit VIIa"/>
    <property type="match status" value="1"/>
</dbReference>
<evidence type="ECO:0000256" key="1">
    <source>
        <dbReference type="ARBA" id="ARBA00004273"/>
    </source>
</evidence>
<dbReference type="Ensembl" id="ENSAOWT00000000357.1">
    <property type="protein sequence ID" value="ENSAOWP00000000302.1"/>
    <property type="gene ID" value="ENSAOWG00000000250.1"/>
</dbReference>
<sequence>MLWRSYENLSQRTVSAASHRQTKNNVSETQKLFQKDNGIPELFTGGLSYRATVALQSRLCWKQKEFQFKAPCQL</sequence>
<comment type="similarity">
    <text evidence="2">Belongs to the cytochrome c oxidase VIIa family.</text>
</comment>
<dbReference type="AlphaFoldDB" id="A0A8B9NSW4"/>
<keyword evidence="4" id="KW-0496">Mitochondrion</keyword>
<proteinExistence type="inferred from homology"/>
<keyword evidence="5" id="KW-0472">Membrane</keyword>
<evidence type="ECO:0000256" key="2">
    <source>
        <dbReference type="ARBA" id="ARBA00009331"/>
    </source>
</evidence>
<dbReference type="GO" id="GO:0006123">
    <property type="term" value="P:mitochondrial electron transport, cytochrome c to oxygen"/>
    <property type="evidence" value="ECO:0007669"/>
    <property type="project" value="InterPro"/>
</dbReference>
<keyword evidence="3" id="KW-0999">Mitochondrion inner membrane</keyword>
<dbReference type="InterPro" id="IPR036539">
    <property type="entry name" value="Cyt_c_oxidase_su7a_sf"/>
</dbReference>
<comment type="subcellular location">
    <subcellularLocation>
        <location evidence="1">Mitochondrion inner membrane</location>
    </subcellularLocation>
</comment>
<reference evidence="7" key="1">
    <citation type="submission" date="2025-08" db="UniProtKB">
        <authorList>
            <consortium name="Ensembl"/>
        </authorList>
    </citation>
    <scope>IDENTIFICATION</scope>
</reference>
<protein>
    <submittedName>
        <fullName evidence="7">Uncharacterized protein</fullName>
    </submittedName>
</protein>
<feature type="compositionally biased region" description="Polar residues" evidence="6">
    <location>
        <begin position="7"/>
        <end position="29"/>
    </location>
</feature>